<accession>A0A4Q7LCJ0</accession>
<dbReference type="AlphaFoldDB" id="A0A4Q7LCJ0"/>
<evidence type="ECO:0000313" key="1">
    <source>
        <dbReference type="EMBL" id="RZS47420.1"/>
    </source>
</evidence>
<reference evidence="1 2" key="1">
    <citation type="submission" date="2019-02" db="EMBL/GenBank/DDBJ databases">
        <title>Genomic Encyclopedia of Type Strains, Phase IV (KMG-IV): sequencing the most valuable type-strain genomes for metagenomic binning, comparative biology and taxonomic classification.</title>
        <authorList>
            <person name="Goeker M."/>
        </authorList>
    </citation>
    <scope>NUCLEOTIDE SEQUENCE [LARGE SCALE GENOMIC DNA]</scope>
    <source>
        <strain evidence="1 2">DSM 10617</strain>
    </source>
</reference>
<dbReference type="OrthoDB" id="8684551at2"/>
<gene>
    <name evidence="1" type="ORF">EV685_3624</name>
</gene>
<dbReference type="Gene3D" id="2.40.160.170">
    <property type="match status" value="1"/>
</dbReference>
<dbReference type="EMBL" id="SGWV01000012">
    <property type="protein sequence ID" value="RZS47420.1"/>
    <property type="molecule type" value="Genomic_DNA"/>
</dbReference>
<proteinExistence type="predicted"/>
<name>A0A4Q7LCJ0_9BURK</name>
<evidence type="ECO:0008006" key="3">
    <source>
        <dbReference type="Google" id="ProtNLM"/>
    </source>
</evidence>
<sequence length="226" mass="24179">MRPQFHAQVRSPARNARNARVFAQVARRGPFASTSALIATLLLAGLSAPMTAQADEHVDRSAPLQLRAEPGSLRIDGQGWVARLDLGPVDRDRLPSRSGRVSWQLLGDYYFGALRPSPGPRSGSSVGMDSGLRATGGLIGLSPRSQIQMQWQAPAREAGTLPYLGLGYTLGLDRTGWGVKADLGLLGTRDGSEGLRLNRSGASMEDASVGDLRWLPMLQVGVSYAF</sequence>
<dbReference type="Proteomes" id="UP000293433">
    <property type="component" value="Unassembled WGS sequence"/>
</dbReference>
<comment type="caution">
    <text evidence="1">The sequence shown here is derived from an EMBL/GenBank/DDBJ whole genome shotgun (WGS) entry which is preliminary data.</text>
</comment>
<evidence type="ECO:0000313" key="2">
    <source>
        <dbReference type="Proteomes" id="UP000293433"/>
    </source>
</evidence>
<protein>
    <recommendedName>
        <fullName evidence="3">Outer membrane protein</fullName>
    </recommendedName>
</protein>
<organism evidence="1 2">
    <name type="scientific">Sphaerotilus mobilis</name>
    <dbReference type="NCBI Taxonomy" id="47994"/>
    <lineage>
        <taxon>Bacteria</taxon>
        <taxon>Pseudomonadati</taxon>
        <taxon>Pseudomonadota</taxon>
        <taxon>Betaproteobacteria</taxon>
        <taxon>Burkholderiales</taxon>
        <taxon>Sphaerotilaceae</taxon>
        <taxon>Sphaerotilus</taxon>
    </lineage>
</organism>
<dbReference type="RefSeq" id="WP_130483448.1">
    <property type="nucleotide sequence ID" value="NZ_SGWV01000012.1"/>
</dbReference>
<keyword evidence="2" id="KW-1185">Reference proteome</keyword>